<feature type="domain" description="N-acetyltransferase" evidence="1">
    <location>
        <begin position="11"/>
        <end position="163"/>
    </location>
</feature>
<comment type="caution">
    <text evidence="2">The sequence shown here is derived from an EMBL/GenBank/DDBJ whole genome shotgun (WGS) entry which is preliminary data.</text>
</comment>
<dbReference type="InterPro" id="IPR016181">
    <property type="entry name" value="Acyl_CoA_acyltransferase"/>
</dbReference>
<name>A0ABX2TDD7_9PROT</name>
<dbReference type="PANTHER" id="PTHR43305">
    <property type="entry name" value="FAMILY N-ACETYLTRANSFERASE, PUTATIVE (AFU_ORTHOLOGUE AFUA_2G01380)-RELATED"/>
    <property type="match status" value="1"/>
</dbReference>
<dbReference type="CDD" id="cd04301">
    <property type="entry name" value="NAT_SF"/>
    <property type="match status" value="1"/>
</dbReference>
<keyword evidence="3" id="KW-1185">Reference proteome</keyword>
<accession>A0ABX2TDD7</accession>
<reference evidence="2 3" key="1">
    <citation type="submission" date="2020-05" db="EMBL/GenBank/DDBJ databases">
        <title>Azospirillum oleiclasticum sp. nov, a nitrogen-fixing and heavy crude oil-emulsifying bacterium isolated from the crude oil of Yumen Oilfield.</title>
        <authorList>
            <person name="Wu D."/>
            <person name="Cai M."/>
            <person name="Zhang X."/>
        </authorList>
    </citation>
    <scope>NUCLEOTIDE SEQUENCE [LARGE SCALE GENOMIC DNA]</scope>
    <source>
        <strain evidence="2 3">ROY-1-1-2</strain>
    </source>
</reference>
<dbReference type="PANTHER" id="PTHR43305:SF1">
    <property type="entry name" value="FAMILY N-ACETYLTRANSFERASE, PUTATIVE (AFU_ORTHOLOGUE AFUA_2G01380)-RELATED"/>
    <property type="match status" value="1"/>
</dbReference>
<dbReference type="InterPro" id="IPR052777">
    <property type="entry name" value="Acetyltransferase_Enz"/>
</dbReference>
<proteinExistence type="predicted"/>
<dbReference type="Pfam" id="PF00583">
    <property type="entry name" value="Acetyltransf_1"/>
    <property type="match status" value="1"/>
</dbReference>
<dbReference type="InterPro" id="IPR000182">
    <property type="entry name" value="GNAT_dom"/>
</dbReference>
<dbReference type="SUPFAM" id="SSF55729">
    <property type="entry name" value="Acyl-CoA N-acyltransferases (Nat)"/>
    <property type="match status" value="1"/>
</dbReference>
<organism evidence="2 3">
    <name type="scientific">Azospirillum oleiclasticum</name>
    <dbReference type="NCBI Taxonomy" id="2735135"/>
    <lineage>
        <taxon>Bacteria</taxon>
        <taxon>Pseudomonadati</taxon>
        <taxon>Pseudomonadota</taxon>
        <taxon>Alphaproteobacteria</taxon>
        <taxon>Rhodospirillales</taxon>
        <taxon>Azospirillaceae</taxon>
        <taxon>Azospirillum</taxon>
    </lineage>
</organism>
<sequence length="163" mass="17292">MSPTPAEAGPLRILPADGPADLGEVRALMEEYWAAFDLSPCFQGFAQELAELPGAYAPPAGALLLARVGDAVAGVVALRPMAPDGNEDGAGEMKRLYVRPAFRGRGIARKLVAAVVAEARGRGYRILRLDTLDRMAAARQLYAQLGFAAGAEIDGVLHYEFPL</sequence>
<protein>
    <submittedName>
        <fullName evidence="2">GNAT family N-acetyltransferase</fullName>
    </submittedName>
</protein>
<dbReference type="Gene3D" id="3.40.630.30">
    <property type="match status" value="1"/>
</dbReference>
<evidence type="ECO:0000259" key="1">
    <source>
        <dbReference type="PROSITE" id="PS51186"/>
    </source>
</evidence>
<gene>
    <name evidence="2" type="ORF">HND93_21090</name>
</gene>
<dbReference type="EMBL" id="JABFDB010000016">
    <property type="protein sequence ID" value="NYZ22216.1"/>
    <property type="molecule type" value="Genomic_DNA"/>
</dbReference>
<evidence type="ECO:0000313" key="3">
    <source>
        <dbReference type="Proteomes" id="UP000584642"/>
    </source>
</evidence>
<dbReference type="PROSITE" id="PS51186">
    <property type="entry name" value="GNAT"/>
    <property type="match status" value="1"/>
</dbReference>
<evidence type="ECO:0000313" key="2">
    <source>
        <dbReference type="EMBL" id="NYZ22216.1"/>
    </source>
</evidence>
<dbReference type="Proteomes" id="UP000584642">
    <property type="component" value="Unassembled WGS sequence"/>
</dbReference>
<dbReference type="RefSeq" id="WP_180283993.1">
    <property type="nucleotide sequence ID" value="NZ_JABFDB010000016.1"/>
</dbReference>